<sequence length="95" mass="10859">MSGSIRSYVYPAFAITTHHKEKEDLLINGRLGDIVFFGAFLVWAIFDFRDARRRPQQTPQTPRMTSTLATVVIGLVAYYLFAFHLHVWVTGVPVM</sequence>
<keyword evidence="4 5" id="KW-0472">Membrane</keyword>
<comment type="subcellular location">
    <subcellularLocation>
        <location evidence="1">Membrane</location>
        <topology evidence="1">Multi-pass membrane protein</topology>
    </subcellularLocation>
</comment>
<gene>
    <name evidence="7" type="ORF">QC823_12205</name>
</gene>
<evidence type="ECO:0000256" key="5">
    <source>
        <dbReference type="SAM" id="Phobius"/>
    </source>
</evidence>
<evidence type="ECO:0000313" key="7">
    <source>
        <dbReference type="EMBL" id="MDR5899749.1"/>
    </source>
</evidence>
<proteinExistence type="predicted"/>
<feature type="transmembrane region" description="Helical" evidence="5">
    <location>
        <begin position="67"/>
        <end position="89"/>
    </location>
</feature>
<protein>
    <submittedName>
        <fullName evidence="7">NnrU family protein</fullName>
    </submittedName>
</protein>
<evidence type="ECO:0000256" key="2">
    <source>
        <dbReference type="ARBA" id="ARBA00022692"/>
    </source>
</evidence>
<dbReference type="Proteomes" id="UP001254564">
    <property type="component" value="Unassembled WGS sequence"/>
</dbReference>
<keyword evidence="8" id="KW-1185">Reference proteome</keyword>
<organism evidence="7 8">
    <name type="scientific">Vreelandella vilamensis</name>
    <dbReference type="NCBI Taxonomy" id="531309"/>
    <lineage>
        <taxon>Bacteria</taxon>
        <taxon>Pseudomonadati</taxon>
        <taxon>Pseudomonadota</taxon>
        <taxon>Gammaproteobacteria</taxon>
        <taxon>Oceanospirillales</taxon>
        <taxon>Halomonadaceae</taxon>
        <taxon>Vreelandella</taxon>
    </lineage>
</organism>
<dbReference type="RefSeq" id="WP_309656627.1">
    <property type="nucleotide sequence ID" value="NZ_JARWAN010000020.1"/>
</dbReference>
<feature type="transmembrane region" description="Helical" evidence="5">
    <location>
        <begin position="27"/>
        <end position="46"/>
    </location>
</feature>
<comment type="caution">
    <text evidence="7">The sequence shown here is derived from an EMBL/GenBank/DDBJ whole genome shotgun (WGS) entry which is preliminary data.</text>
</comment>
<feature type="domain" description="NnrU" evidence="6">
    <location>
        <begin position="25"/>
        <end position="93"/>
    </location>
</feature>
<evidence type="ECO:0000259" key="6">
    <source>
        <dbReference type="Pfam" id="PF07298"/>
    </source>
</evidence>
<evidence type="ECO:0000256" key="3">
    <source>
        <dbReference type="ARBA" id="ARBA00022989"/>
    </source>
</evidence>
<evidence type="ECO:0000256" key="4">
    <source>
        <dbReference type="ARBA" id="ARBA00023136"/>
    </source>
</evidence>
<name>A0ABU1H614_9GAMM</name>
<evidence type="ECO:0000313" key="8">
    <source>
        <dbReference type="Proteomes" id="UP001254564"/>
    </source>
</evidence>
<dbReference type="EMBL" id="JARWAN010000020">
    <property type="protein sequence ID" value="MDR5899749.1"/>
    <property type="molecule type" value="Genomic_DNA"/>
</dbReference>
<evidence type="ECO:0000256" key="1">
    <source>
        <dbReference type="ARBA" id="ARBA00004141"/>
    </source>
</evidence>
<reference evidence="7 8" key="1">
    <citation type="submission" date="2023-04" db="EMBL/GenBank/DDBJ databases">
        <title>A long-awaited taxogenomic arrangement of the family Halomonadaceae.</title>
        <authorList>
            <person name="De La Haba R."/>
            <person name="Chuvochina M."/>
            <person name="Wittouck S."/>
            <person name="Arahal D.R."/>
            <person name="Sanchez-Porro C."/>
            <person name="Hugenholtz P."/>
            <person name="Ventosa A."/>
        </authorList>
    </citation>
    <scope>NUCLEOTIDE SEQUENCE [LARGE SCALE GENOMIC DNA]</scope>
    <source>
        <strain evidence="7 8">DSM 21020</strain>
    </source>
</reference>
<dbReference type="InterPro" id="IPR009915">
    <property type="entry name" value="NnrU_dom"/>
</dbReference>
<keyword evidence="2 5" id="KW-0812">Transmembrane</keyword>
<dbReference type="Pfam" id="PF07298">
    <property type="entry name" value="NnrU"/>
    <property type="match status" value="1"/>
</dbReference>
<accession>A0ABU1H614</accession>
<keyword evidence="3 5" id="KW-1133">Transmembrane helix</keyword>